<name>A0ABZ1GN56_9ACTN</name>
<keyword evidence="2" id="KW-1185">Reference proteome</keyword>
<dbReference type="Gene3D" id="3.30.565.10">
    <property type="entry name" value="Histidine kinase-like ATPase, C-terminal domain"/>
    <property type="match status" value="1"/>
</dbReference>
<keyword evidence="1" id="KW-0547">Nucleotide-binding</keyword>
<dbReference type="InterPro" id="IPR050267">
    <property type="entry name" value="Anti-sigma-factor_SerPK"/>
</dbReference>
<sequence length="59" mass="6595">MRIVVTDTTRIRPAPAEPSKHDENGRGLLLVEALAHDWGSTLVREGKRMWAELRGDGMP</sequence>
<keyword evidence="1" id="KW-0067">ATP-binding</keyword>
<dbReference type="CDD" id="cd16936">
    <property type="entry name" value="HATPase_RsbW-like"/>
    <property type="match status" value="1"/>
</dbReference>
<gene>
    <name evidence="1" type="ORF">OIE73_15845</name>
</gene>
<dbReference type="Proteomes" id="UP001335325">
    <property type="component" value="Chromosome"/>
</dbReference>
<protein>
    <submittedName>
        <fullName evidence="1">ATP-binding protein</fullName>
    </submittedName>
</protein>
<dbReference type="InterPro" id="IPR036890">
    <property type="entry name" value="HATPase_C_sf"/>
</dbReference>
<dbReference type="PANTHER" id="PTHR35526:SF3">
    <property type="entry name" value="ANTI-SIGMA-F FACTOR RSBW"/>
    <property type="match status" value="1"/>
</dbReference>
<proteinExistence type="predicted"/>
<evidence type="ECO:0000313" key="2">
    <source>
        <dbReference type="Proteomes" id="UP001335325"/>
    </source>
</evidence>
<dbReference type="EMBL" id="CP109134">
    <property type="protein sequence ID" value="WSD07091.1"/>
    <property type="molecule type" value="Genomic_DNA"/>
</dbReference>
<dbReference type="GO" id="GO:0005524">
    <property type="term" value="F:ATP binding"/>
    <property type="evidence" value="ECO:0007669"/>
    <property type="project" value="UniProtKB-KW"/>
</dbReference>
<evidence type="ECO:0000313" key="1">
    <source>
        <dbReference type="EMBL" id="WSD07091.1"/>
    </source>
</evidence>
<dbReference type="RefSeq" id="WP_326753164.1">
    <property type="nucleotide sequence ID" value="NZ_CP109134.1"/>
</dbReference>
<dbReference type="GeneID" id="91544071"/>
<dbReference type="PANTHER" id="PTHR35526">
    <property type="entry name" value="ANTI-SIGMA-F FACTOR RSBW-RELATED"/>
    <property type="match status" value="1"/>
</dbReference>
<accession>A0ABZ1GN56</accession>
<reference evidence="1 2" key="1">
    <citation type="submission" date="2022-10" db="EMBL/GenBank/DDBJ databases">
        <title>The complete genomes of actinobacterial strains from the NBC collection.</title>
        <authorList>
            <person name="Joergensen T.S."/>
            <person name="Alvarez Arevalo M."/>
            <person name="Sterndorff E.B."/>
            <person name="Faurdal D."/>
            <person name="Vuksanovic O."/>
            <person name="Mourched A.-S."/>
            <person name="Charusanti P."/>
            <person name="Shaw S."/>
            <person name="Blin K."/>
            <person name="Weber T."/>
        </authorList>
    </citation>
    <scope>NUCLEOTIDE SEQUENCE [LARGE SCALE GENOMIC DNA]</scope>
    <source>
        <strain evidence="1 2">NBC 01753</strain>
    </source>
</reference>
<organism evidence="1 2">
    <name type="scientific">Streptomyces hirsutus</name>
    <dbReference type="NCBI Taxonomy" id="35620"/>
    <lineage>
        <taxon>Bacteria</taxon>
        <taxon>Bacillati</taxon>
        <taxon>Actinomycetota</taxon>
        <taxon>Actinomycetes</taxon>
        <taxon>Kitasatosporales</taxon>
        <taxon>Streptomycetaceae</taxon>
        <taxon>Streptomyces</taxon>
    </lineage>
</organism>